<evidence type="ECO:0000256" key="2">
    <source>
        <dbReference type="SAM" id="MobiDB-lite"/>
    </source>
</evidence>
<feature type="region of interest" description="Disordered" evidence="2">
    <location>
        <begin position="233"/>
        <end position="259"/>
    </location>
</feature>
<proteinExistence type="predicted"/>
<dbReference type="STRING" id="1043004.A0A074W9E0"/>
<protein>
    <submittedName>
        <fullName evidence="3">Uncharacterized protein</fullName>
    </submittedName>
</protein>
<dbReference type="HOGENOM" id="CLU_416752_0_0_1"/>
<dbReference type="RefSeq" id="XP_013423725.1">
    <property type="nucleotide sequence ID" value="XM_013568271.1"/>
</dbReference>
<dbReference type="GeneID" id="25414179"/>
<dbReference type="AlphaFoldDB" id="A0A074W9E0"/>
<feature type="coiled-coil region" evidence="1">
    <location>
        <begin position="410"/>
        <end position="473"/>
    </location>
</feature>
<name>A0A074W9E0_9PEZI</name>
<evidence type="ECO:0000313" key="3">
    <source>
        <dbReference type="EMBL" id="KEQ69528.1"/>
    </source>
</evidence>
<evidence type="ECO:0000256" key="1">
    <source>
        <dbReference type="SAM" id="Coils"/>
    </source>
</evidence>
<organism evidence="3 4">
    <name type="scientific">Aureobasidium namibiae CBS 147.97</name>
    <dbReference type="NCBI Taxonomy" id="1043004"/>
    <lineage>
        <taxon>Eukaryota</taxon>
        <taxon>Fungi</taxon>
        <taxon>Dikarya</taxon>
        <taxon>Ascomycota</taxon>
        <taxon>Pezizomycotina</taxon>
        <taxon>Dothideomycetes</taxon>
        <taxon>Dothideomycetidae</taxon>
        <taxon>Dothideales</taxon>
        <taxon>Saccotheciaceae</taxon>
        <taxon>Aureobasidium</taxon>
    </lineage>
</organism>
<evidence type="ECO:0000313" key="4">
    <source>
        <dbReference type="Proteomes" id="UP000027730"/>
    </source>
</evidence>
<dbReference type="OrthoDB" id="3913835at2759"/>
<feature type="compositionally biased region" description="Basic and acidic residues" evidence="2">
    <location>
        <begin position="574"/>
        <end position="591"/>
    </location>
</feature>
<keyword evidence="4" id="KW-1185">Reference proteome</keyword>
<reference evidence="3 4" key="1">
    <citation type="journal article" date="2014" name="BMC Genomics">
        <title>Genome sequencing of four Aureobasidium pullulans varieties: biotechnological potential, stress tolerance, and description of new species.</title>
        <authorList>
            <person name="Gostin Ar C."/>
            <person name="Ohm R.A."/>
            <person name="Kogej T."/>
            <person name="Sonjak S."/>
            <person name="Turk M."/>
            <person name="Zajc J."/>
            <person name="Zalar P."/>
            <person name="Grube M."/>
            <person name="Sun H."/>
            <person name="Han J."/>
            <person name="Sharma A."/>
            <person name="Chiniquy J."/>
            <person name="Ngan C.Y."/>
            <person name="Lipzen A."/>
            <person name="Barry K."/>
            <person name="Grigoriev I.V."/>
            <person name="Gunde-Cimerman N."/>
        </authorList>
    </citation>
    <scope>NUCLEOTIDE SEQUENCE [LARGE SCALE GENOMIC DNA]</scope>
    <source>
        <strain evidence="3 4">CBS 147.97</strain>
    </source>
</reference>
<feature type="compositionally biased region" description="Basic and acidic residues" evidence="2">
    <location>
        <begin position="135"/>
        <end position="154"/>
    </location>
</feature>
<keyword evidence="1" id="KW-0175">Coiled coil</keyword>
<gene>
    <name evidence="3" type="ORF">M436DRAFT_67186</name>
</gene>
<accession>A0A074W9E0</accession>
<sequence length="658" mass="76319">MATSVQEAQWSRCLASCELCNLNPEAFNAYLTDFNSRTLECGKTFEYPLSVVEESKDLVTTLKECVEDRFPTDISDLAECCRSDSCVNEWTVKTASVTQSEAISIDENQDDVWSVVSDVCDSSPLQSVSQEEVDEERKADEDTTSDGDRNKTHGEDEEQRLDDNTDTGKGLDNDTDEQDQQINLDDNEDEHFDDCTEEGIRLAEVQKQLEDCKQETLEYCHRLEMMYRKQLEETERQHQAESATERERTASASATAAVTRHQCDRMSSRICELEEKIKICAQEARKLECELESKRCKEVDTLKLEHYNRYERLKLKFKQEYHVVRKALEESEENRHQDAVRHANLFVEAADTLSEQIKKAEDMKVACEKTLETTNKVHDIEAAKLHVNLRWLEDKLKRALAKEAEDHGAHLHTRNQLAKAEVEVEELEQKEQEMASAKEELQRQHEQQLAEVRDSYEQKLELAKQEHEADNALNEEQVCDLEAEMDAMCQEKDELYHERDQMCEKMADAYQDLEISHAHEMREANEEIERLEQSLRTMSEELEEVKEEKLQLGRDMDEAEATMEELCQEAQDSEAGHKQDMSEAASRRRELEREVKDLRRALDGAKQEDNDFREQLQKANKGMEELVKREQALVSQCAADRLMFERSAFALRSLLQKN</sequence>
<feature type="region of interest" description="Disordered" evidence="2">
    <location>
        <begin position="571"/>
        <end position="591"/>
    </location>
</feature>
<feature type="compositionally biased region" description="Basic and acidic residues" evidence="2">
    <location>
        <begin position="233"/>
        <end position="249"/>
    </location>
</feature>
<feature type="region of interest" description="Disordered" evidence="2">
    <location>
        <begin position="124"/>
        <end position="178"/>
    </location>
</feature>
<dbReference type="Proteomes" id="UP000027730">
    <property type="component" value="Unassembled WGS sequence"/>
</dbReference>
<dbReference type="EMBL" id="KL584721">
    <property type="protein sequence ID" value="KEQ69528.1"/>
    <property type="molecule type" value="Genomic_DNA"/>
</dbReference>